<dbReference type="Pfam" id="PF00437">
    <property type="entry name" value="T2SSE"/>
    <property type="match status" value="1"/>
</dbReference>
<dbReference type="AlphaFoldDB" id="A0A077PID4"/>
<dbReference type="InterPro" id="IPR027417">
    <property type="entry name" value="P-loop_NTPase"/>
</dbReference>
<evidence type="ECO:0000313" key="3">
    <source>
        <dbReference type="EMBL" id="CDH24115.1"/>
    </source>
</evidence>
<dbReference type="InterPro" id="IPR050921">
    <property type="entry name" value="T4SS_GSP_E_ATPase"/>
</dbReference>
<dbReference type="HOGENOM" id="CLU_005379_4_1_6"/>
<feature type="domain" description="Bacterial type II secretion system protein E" evidence="2">
    <location>
        <begin position="29"/>
        <end position="298"/>
    </location>
</feature>
<sequence length="340" mass="38496">MQYPFGYIPNEDKTGIKRWNLIHDEMIPILDLYKQSDITDIFVDRYDKINVMRRGVLEKTDCTFSSEEALVSLIEQLQKTLNQNFGLDAPILDARLPDGSRLNCTHVSVTPQGSSMSLRKVPVIALSKENFIDSGMLTEDMLAYLVEMIEQKDIFLISGNMGSGKTSLLRFLSEYIDKCERLITAEDTQELHINERFPFGLAMEAAKRKDSIIDLPALIHATLRQQPDRVWVGEFRVAEAVDAFMQIIYTGVRGCAGTIHGSSCLNAIIRMQYLLASSGKVDYHLTGELIRGAINVIIQTHRDPKWGRRVTEIGRLVDGEVKLIFKFNTRTGKHERVDGN</sequence>
<comment type="caution">
    <text evidence="3">The sequence shown here is derived from an EMBL/GenBank/DDBJ whole genome shotgun (WGS) entry which is preliminary data.</text>
</comment>
<comment type="similarity">
    <text evidence="1">Belongs to the GSP E family.</text>
</comment>
<reference evidence="3" key="1">
    <citation type="submission" date="2013-07" db="EMBL/GenBank/DDBJ databases">
        <title>Sub-species coevolution in mutualistic symbiosis.</title>
        <authorList>
            <person name="Murfin K."/>
            <person name="Klassen J."/>
            <person name="Lee M."/>
            <person name="Forst S."/>
            <person name="Stock P."/>
            <person name="Goodrich-Blair H."/>
        </authorList>
    </citation>
    <scope>NUCLEOTIDE SEQUENCE [LARGE SCALE GENOMIC DNA]</scope>
    <source>
        <strain evidence="3">Kraussei Becker Underwood</strain>
    </source>
</reference>
<dbReference type="Proteomes" id="UP000028493">
    <property type="component" value="Unassembled WGS sequence"/>
</dbReference>
<dbReference type="EMBL" id="CBSZ010000155">
    <property type="protein sequence ID" value="CDH24115.1"/>
    <property type="molecule type" value="Genomic_DNA"/>
</dbReference>
<dbReference type="GO" id="GO:0016887">
    <property type="term" value="F:ATP hydrolysis activity"/>
    <property type="evidence" value="ECO:0007669"/>
    <property type="project" value="InterPro"/>
</dbReference>
<organism evidence="3">
    <name type="scientific">Xenorhabdus bovienii str. kraussei Becker Underwood</name>
    <dbReference type="NCBI Taxonomy" id="1398204"/>
    <lineage>
        <taxon>Bacteria</taxon>
        <taxon>Pseudomonadati</taxon>
        <taxon>Pseudomonadota</taxon>
        <taxon>Gammaproteobacteria</taxon>
        <taxon>Enterobacterales</taxon>
        <taxon>Morganellaceae</taxon>
        <taxon>Xenorhabdus</taxon>
    </lineage>
</organism>
<evidence type="ECO:0000256" key="1">
    <source>
        <dbReference type="ARBA" id="ARBA00006611"/>
    </source>
</evidence>
<name>A0A077PID4_XENBV</name>
<dbReference type="Gene3D" id="3.40.50.300">
    <property type="entry name" value="P-loop containing nucleotide triphosphate hydrolases"/>
    <property type="match status" value="1"/>
</dbReference>
<accession>A0A077PID4</accession>
<dbReference type="InterPro" id="IPR001482">
    <property type="entry name" value="T2SS/T4SS_dom"/>
</dbReference>
<proteinExistence type="inferred from homology"/>
<gene>
    <name evidence="3" type="ORF">XBKB1_2380031</name>
</gene>
<dbReference type="PANTHER" id="PTHR30486:SF6">
    <property type="entry name" value="TYPE IV PILUS RETRACTATION ATPASE PILT"/>
    <property type="match status" value="1"/>
</dbReference>
<protein>
    <submittedName>
        <fullName evidence="3">Type II/IV secretion system family protein</fullName>
    </submittedName>
</protein>
<evidence type="ECO:0000259" key="2">
    <source>
        <dbReference type="Pfam" id="PF00437"/>
    </source>
</evidence>
<dbReference type="Gene3D" id="3.30.450.370">
    <property type="match status" value="1"/>
</dbReference>
<dbReference type="PANTHER" id="PTHR30486">
    <property type="entry name" value="TWITCHING MOTILITY PROTEIN PILT"/>
    <property type="match status" value="1"/>
</dbReference>
<dbReference type="SUPFAM" id="SSF52540">
    <property type="entry name" value="P-loop containing nucleoside triphosphate hydrolases"/>
    <property type="match status" value="1"/>
</dbReference>
<dbReference type="RefSeq" id="WP_038196527.1">
    <property type="nucleotide sequence ID" value="NZ_CAWLXS010000232.1"/>
</dbReference>